<dbReference type="PANTHER" id="PTHR11236:SF50">
    <property type="entry name" value="AMINODEOXYCHORISMATE SYNTHASE COMPONENT 1"/>
    <property type="match status" value="1"/>
</dbReference>
<dbReference type="Proteomes" id="UP000307874">
    <property type="component" value="Unassembled WGS sequence"/>
</dbReference>
<reference evidence="2 3" key="2">
    <citation type="submission" date="2019-06" db="EMBL/GenBank/DDBJ databases">
        <title>Martelella lutilitoris sp. nov., isolated from a tidal mudflat.</title>
        <authorList>
            <person name="Kim Y.-J."/>
        </authorList>
    </citation>
    <scope>NUCLEOTIDE SEQUENCE [LARGE SCALE GENOMIC DNA]</scope>
    <source>
        <strain evidence="2 3">GH2-6</strain>
    </source>
</reference>
<dbReference type="EMBL" id="VCLB01000013">
    <property type="protein sequence ID" value="TNB46046.1"/>
    <property type="molecule type" value="Genomic_DNA"/>
</dbReference>
<dbReference type="NCBIfam" id="NF005698">
    <property type="entry name" value="PRK07508.1"/>
    <property type="match status" value="1"/>
</dbReference>
<feature type="domain" description="Chorismate-utilising enzyme C-terminal" evidence="1">
    <location>
        <begin position="111"/>
        <end position="365"/>
    </location>
</feature>
<evidence type="ECO:0000313" key="3">
    <source>
        <dbReference type="Proteomes" id="UP000307874"/>
    </source>
</evidence>
<dbReference type="EC" id="2.6.1.85" evidence="2"/>
<evidence type="ECO:0000313" key="2">
    <source>
        <dbReference type="EMBL" id="TNB46046.1"/>
    </source>
</evidence>
<name>A0A5C4JKL3_9HYPH</name>
<dbReference type="Gene3D" id="3.60.120.10">
    <property type="entry name" value="Anthranilate synthase"/>
    <property type="match status" value="1"/>
</dbReference>
<dbReference type="Pfam" id="PF00425">
    <property type="entry name" value="Chorismate_bind"/>
    <property type="match status" value="1"/>
</dbReference>
<proteinExistence type="predicted"/>
<dbReference type="PRINTS" id="PR00095">
    <property type="entry name" value="ANTSNTHASEI"/>
</dbReference>
<dbReference type="AlphaFoldDB" id="A0A5C4JKL3"/>
<sequence>MPRAVFRDDLAGRMLTFSDPHALIVAERPDEVPEAFARMEDARASGHWLAGYAAYEAGFLLDPAFSDLPSGKTETPYLCFGVFDPPQVAALPEMSSETPFLFDLEPAWDFAAYRNRFEPLHAHLMAGDCYQGNLTFPIYARWQGDPLAAFHACAGRQPVRYGAYLELAGPCILSRSPELFFKVDGDGFIETHPMKGTAQRGASAAEDEAIIAAMLDDEKTLAENCMIVDLLRNDISRIAEPGSVHVPKLFEIETYPTLHQMVSHVRAKLKADAGIEAIFSALFPCGSVTGAPKISAMRILRRLEDGPRGAYCGAIGHIAPGGAMQFNVAIRTITLFSDGRAVFNVGGGIVLDSTARAEYEEALLKARFAGDLSASPAG</sequence>
<dbReference type="PANTHER" id="PTHR11236">
    <property type="entry name" value="AMINOBENZOATE/ANTHRANILATE SYNTHASE"/>
    <property type="match status" value="1"/>
</dbReference>
<dbReference type="GO" id="GO:0000162">
    <property type="term" value="P:L-tryptophan biosynthetic process"/>
    <property type="evidence" value="ECO:0007669"/>
    <property type="project" value="TreeGrafter"/>
</dbReference>
<keyword evidence="2" id="KW-0032">Aminotransferase</keyword>
<protein>
    <submittedName>
        <fullName evidence="2">Aminodeoxychorismate synthase component I</fullName>
        <ecNumber evidence="2">2.6.1.85</ecNumber>
    </submittedName>
</protein>
<gene>
    <name evidence="2" type="ORF">FF124_19855</name>
</gene>
<comment type="caution">
    <text evidence="2">The sequence shown here is derived from an EMBL/GenBank/DDBJ whole genome shotgun (WGS) entry which is preliminary data.</text>
</comment>
<reference evidence="2 3" key="1">
    <citation type="submission" date="2019-05" db="EMBL/GenBank/DDBJ databases">
        <authorList>
            <person name="Lee S.D."/>
        </authorList>
    </citation>
    <scope>NUCLEOTIDE SEQUENCE [LARGE SCALE GENOMIC DNA]</scope>
    <source>
        <strain evidence="2 3">GH2-6</strain>
    </source>
</reference>
<dbReference type="OrthoDB" id="9803598at2"/>
<dbReference type="InterPro" id="IPR019999">
    <property type="entry name" value="Anth_synth_I-like"/>
</dbReference>
<accession>A0A5C4JKL3</accession>
<organism evidence="2 3">
    <name type="scientific">Martelella lutilitoris</name>
    <dbReference type="NCBI Taxonomy" id="2583532"/>
    <lineage>
        <taxon>Bacteria</taxon>
        <taxon>Pseudomonadati</taxon>
        <taxon>Pseudomonadota</taxon>
        <taxon>Alphaproteobacteria</taxon>
        <taxon>Hyphomicrobiales</taxon>
        <taxon>Aurantimonadaceae</taxon>
        <taxon>Martelella</taxon>
    </lineage>
</organism>
<keyword evidence="3" id="KW-1185">Reference proteome</keyword>
<dbReference type="InterPro" id="IPR005802">
    <property type="entry name" value="ADC_synth_comp_1"/>
</dbReference>
<dbReference type="NCBIfam" id="TIGR00553">
    <property type="entry name" value="pabB"/>
    <property type="match status" value="1"/>
</dbReference>
<dbReference type="InterPro" id="IPR015890">
    <property type="entry name" value="Chorismate_C"/>
</dbReference>
<keyword evidence="2" id="KW-0808">Transferase</keyword>
<evidence type="ECO:0000259" key="1">
    <source>
        <dbReference type="Pfam" id="PF00425"/>
    </source>
</evidence>
<dbReference type="InterPro" id="IPR005801">
    <property type="entry name" value="ADC_synthase"/>
</dbReference>
<dbReference type="GO" id="GO:0046820">
    <property type="term" value="F:4-amino-4-deoxychorismate synthase activity"/>
    <property type="evidence" value="ECO:0007669"/>
    <property type="project" value="UniProtKB-EC"/>
</dbReference>
<dbReference type="GO" id="GO:0009396">
    <property type="term" value="P:folic acid-containing compound biosynthetic process"/>
    <property type="evidence" value="ECO:0007669"/>
    <property type="project" value="InterPro"/>
</dbReference>
<dbReference type="RefSeq" id="WP_138750227.1">
    <property type="nucleotide sequence ID" value="NZ_VCLB01000013.1"/>
</dbReference>
<dbReference type="SUPFAM" id="SSF56322">
    <property type="entry name" value="ADC synthase"/>
    <property type="match status" value="1"/>
</dbReference>